<dbReference type="STRING" id="1499688.BN000_01161"/>
<gene>
    <name evidence="2" type="ORF">BN000_01161</name>
</gene>
<feature type="transmembrane region" description="Helical" evidence="1">
    <location>
        <begin position="6"/>
        <end position="25"/>
    </location>
</feature>
<evidence type="ECO:0000256" key="1">
    <source>
        <dbReference type="SAM" id="Phobius"/>
    </source>
</evidence>
<proteinExistence type="predicted"/>
<dbReference type="Proteomes" id="UP000199087">
    <property type="component" value="Unassembled WGS sequence"/>
</dbReference>
<protein>
    <submittedName>
        <fullName evidence="2">Uncharacterized protein</fullName>
    </submittedName>
</protein>
<organism evidence="2 3">
    <name type="scientific">Neobacillus massiliamazoniensis</name>
    <dbReference type="NCBI Taxonomy" id="1499688"/>
    <lineage>
        <taxon>Bacteria</taxon>
        <taxon>Bacillati</taxon>
        <taxon>Bacillota</taxon>
        <taxon>Bacilli</taxon>
        <taxon>Bacillales</taxon>
        <taxon>Bacillaceae</taxon>
        <taxon>Neobacillus</taxon>
    </lineage>
</organism>
<evidence type="ECO:0000313" key="2">
    <source>
        <dbReference type="EMBL" id="CRK81261.1"/>
    </source>
</evidence>
<dbReference type="EMBL" id="CVRB01000001">
    <property type="protein sequence ID" value="CRK81261.1"/>
    <property type="molecule type" value="Genomic_DNA"/>
</dbReference>
<keyword evidence="1" id="KW-1133">Transmembrane helix</keyword>
<keyword evidence="3" id="KW-1185">Reference proteome</keyword>
<accession>A0A0U1NT67</accession>
<reference evidence="3" key="1">
    <citation type="submission" date="2015-05" db="EMBL/GenBank/DDBJ databases">
        <authorList>
            <person name="Urmite Genomes"/>
        </authorList>
    </citation>
    <scope>NUCLEOTIDE SEQUENCE [LARGE SCALE GENOMIC DNA]</scope>
    <source>
        <strain evidence="3">LF1</strain>
    </source>
</reference>
<sequence length="56" mass="6373">MLSWLVGITGAGISFILFSILFGGLNKSMLRLFIPIQKFTNKLQRKRLYSNLTVII</sequence>
<evidence type="ECO:0000313" key="3">
    <source>
        <dbReference type="Proteomes" id="UP000199087"/>
    </source>
</evidence>
<dbReference type="AlphaFoldDB" id="A0A0U1NT67"/>
<name>A0A0U1NT67_9BACI</name>
<keyword evidence="1" id="KW-0812">Transmembrane</keyword>
<keyword evidence="1" id="KW-0472">Membrane</keyword>